<accession>A0A9W6JTZ4</accession>
<keyword evidence="2" id="KW-1185">Reference proteome</keyword>
<dbReference type="EMBL" id="BSFM01000003">
    <property type="protein sequence ID" value="GLK82443.1"/>
    <property type="molecule type" value="Genomic_DNA"/>
</dbReference>
<reference evidence="1" key="2">
    <citation type="submission" date="2023-01" db="EMBL/GenBank/DDBJ databases">
        <authorList>
            <person name="Sun Q."/>
            <person name="Evtushenko L."/>
        </authorList>
    </citation>
    <scope>NUCLEOTIDE SEQUENCE</scope>
    <source>
        <strain evidence="1">VKM B-2789</strain>
    </source>
</reference>
<dbReference type="Proteomes" id="UP001143330">
    <property type="component" value="Unassembled WGS sequence"/>
</dbReference>
<reference evidence="1" key="1">
    <citation type="journal article" date="2014" name="Int. J. Syst. Evol. Microbiol.">
        <title>Complete genome sequence of Corynebacterium casei LMG S-19264T (=DSM 44701T), isolated from a smear-ripened cheese.</title>
        <authorList>
            <consortium name="US DOE Joint Genome Institute (JGI-PGF)"/>
            <person name="Walter F."/>
            <person name="Albersmeier A."/>
            <person name="Kalinowski J."/>
            <person name="Ruckert C."/>
        </authorList>
    </citation>
    <scope>NUCLEOTIDE SEQUENCE</scope>
    <source>
        <strain evidence="1">VKM B-2789</strain>
    </source>
</reference>
<dbReference type="AlphaFoldDB" id="A0A9W6JTZ4"/>
<comment type="caution">
    <text evidence="1">The sequence shown here is derived from an EMBL/GenBank/DDBJ whole genome shotgun (WGS) entry which is preliminary data.</text>
</comment>
<sequence>MPDFIVKLERTVTRREAGTFVVSATDLGEAESLARQRVKSGLDTAIGWRTEATEPRRPVVVDVEEAPASPGNRAA</sequence>
<evidence type="ECO:0000313" key="1">
    <source>
        <dbReference type="EMBL" id="GLK82443.1"/>
    </source>
</evidence>
<gene>
    <name evidence="1" type="ORF">GCM10017653_05120</name>
</gene>
<evidence type="ECO:0000313" key="2">
    <source>
        <dbReference type="Proteomes" id="UP001143330"/>
    </source>
</evidence>
<dbReference type="RefSeq" id="WP_213363091.1">
    <property type="nucleotide sequence ID" value="NZ_BSFM01000003.1"/>
</dbReference>
<name>A0A9W6JTZ4_9HYPH</name>
<organism evidence="1 2">
    <name type="scientific">Ancylobacter defluvii</name>
    <dbReference type="NCBI Taxonomy" id="1282440"/>
    <lineage>
        <taxon>Bacteria</taxon>
        <taxon>Pseudomonadati</taxon>
        <taxon>Pseudomonadota</taxon>
        <taxon>Alphaproteobacteria</taxon>
        <taxon>Hyphomicrobiales</taxon>
        <taxon>Xanthobacteraceae</taxon>
        <taxon>Ancylobacter</taxon>
    </lineage>
</organism>
<protein>
    <submittedName>
        <fullName evidence="1">Uncharacterized protein</fullName>
    </submittedName>
</protein>
<proteinExistence type="predicted"/>